<feature type="compositionally biased region" description="Low complexity" evidence="1">
    <location>
        <begin position="579"/>
        <end position="592"/>
    </location>
</feature>
<dbReference type="EMBL" id="CAUYUJ010018914">
    <property type="protein sequence ID" value="CAK0887241.1"/>
    <property type="molecule type" value="Genomic_DNA"/>
</dbReference>
<evidence type="ECO:0008006" key="4">
    <source>
        <dbReference type="Google" id="ProtNLM"/>
    </source>
</evidence>
<accession>A0ABN9WKY5</accession>
<reference evidence="2" key="1">
    <citation type="submission" date="2023-10" db="EMBL/GenBank/DDBJ databases">
        <authorList>
            <person name="Chen Y."/>
            <person name="Shah S."/>
            <person name="Dougan E. K."/>
            <person name="Thang M."/>
            <person name="Chan C."/>
        </authorList>
    </citation>
    <scope>NUCLEOTIDE SEQUENCE [LARGE SCALE GENOMIC DNA]</scope>
</reference>
<protein>
    <recommendedName>
        <fullName evidence="4">PH domain-containing protein</fullName>
    </recommendedName>
</protein>
<dbReference type="Proteomes" id="UP001189429">
    <property type="component" value="Unassembled WGS sequence"/>
</dbReference>
<feature type="region of interest" description="Disordered" evidence="1">
    <location>
        <begin position="579"/>
        <end position="603"/>
    </location>
</feature>
<name>A0ABN9WKY5_9DINO</name>
<gene>
    <name evidence="2" type="ORF">PCOR1329_LOCUS68356</name>
</gene>
<evidence type="ECO:0000256" key="1">
    <source>
        <dbReference type="SAM" id="MobiDB-lite"/>
    </source>
</evidence>
<feature type="compositionally biased region" description="Polar residues" evidence="1">
    <location>
        <begin position="1"/>
        <end position="11"/>
    </location>
</feature>
<feature type="compositionally biased region" description="Basic residues" evidence="1">
    <location>
        <begin position="742"/>
        <end position="752"/>
    </location>
</feature>
<feature type="compositionally biased region" description="Low complexity" evidence="1">
    <location>
        <begin position="784"/>
        <end position="820"/>
    </location>
</feature>
<evidence type="ECO:0000313" key="2">
    <source>
        <dbReference type="EMBL" id="CAK0887241.1"/>
    </source>
</evidence>
<feature type="compositionally biased region" description="Gly residues" evidence="1">
    <location>
        <begin position="593"/>
        <end position="602"/>
    </location>
</feature>
<organism evidence="2 3">
    <name type="scientific">Prorocentrum cordatum</name>
    <dbReference type="NCBI Taxonomy" id="2364126"/>
    <lineage>
        <taxon>Eukaryota</taxon>
        <taxon>Sar</taxon>
        <taxon>Alveolata</taxon>
        <taxon>Dinophyceae</taxon>
        <taxon>Prorocentrales</taxon>
        <taxon>Prorocentraceae</taxon>
        <taxon>Prorocentrum</taxon>
    </lineage>
</organism>
<feature type="compositionally biased region" description="Basic and acidic residues" evidence="1">
    <location>
        <begin position="639"/>
        <end position="648"/>
    </location>
</feature>
<feature type="region of interest" description="Disordered" evidence="1">
    <location>
        <begin position="740"/>
        <end position="842"/>
    </location>
</feature>
<feature type="compositionally biased region" description="Low complexity" evidence="1">
    <location>
        <begin position="33"/>
        <end position="44"/>
    </location>
</feature>
<feature type="region of interest" description="Disordered" evidence="1">
    <location>
        <begin position="1"/>
        <end position="53"/>
    </location>
</feature>
<feature type="region of interest" description="Disordered" evidence="1">
    <location>
        <begin position="627"/>
        <end position="648"/>
    </location>
</feature>
<sequence length="902" mass="97152">MTLGSRGSDSAAQAGDARPERGPEEPPPEPREGAAGPAGPARPSGGPPGRRRAKPVLITACGVVPCPVPREVQRVRLHRDPQKQEVEVRSRWPFSYASQGDDAYRVHVKQVMLVASLRMQCADLNVLSTDPVTGLQMKPEDVAHKSEELGKKEEAMVQGVSLVPMKDLRGRVGLGTAVQKTLQPLGHHEKFLCEKVSKNMHITKTRYFNISGGRMRLYSYNLRLAKARTVFELKDVQKCVVEWVDQQKNNARPPGLKDLHPFHKGFQVRVRVELRERPHGPLYLYAANSARALSWQRVILLAKYRGSMLAKGWSAMVCYARWARQVKASVHRVSRKLVLGNLSRGFTKLLLVRRQRANQELEKAKAQEHAVQFLHQVLKGSQGKSGRARPAKSIRHEMISRVQHGFREFRERRILERRYPLSTSGNSRLSQLVSGSTIPCAFVSLSSAAALGAVLGPWTWRKLGLEEAAAQAATPAARSAYSAVNVPLSELAVRISANFSTLSFQHVDSRASHAQLKGETGWANFVQLDQVSSVVLRSERVMSYASPGSRHGQLHPATCEGVWLTLHGPRVGWCLPRQAAPAGPPAAARSDGPAGGPDGGALGRLLAESRHGEVAWLSVTLRLVGAAVPPPEGPAGGPEAREGVAEERAADEDILAREGSSQEALELDEGAAARPAASAGRRVCMVAHVLGRRFECEVPAAGLSLAAPEQPVEFKAEVPFVGLEALGCFDDCPVAVDIAKTGPRRAPHRPRGPRAAGRPGRARARGGGRAGIDPRGRSGGGGAAVASQAARKQQGARPGAENSAAGAAGRRGGPPAAHGGCVRRPRGRRPRPGAPGGARGQAWPQHLAGAAGVRPHLCPVQLPSRFVVRPVRRSGRVRPERGCRARQRHLQQEVRGGDLAVL</sequence>
<feature type="compositionally biased region" description="Basic and acidic residues" evidence="1">
    <location>
        <begin position="17"/>
        <end position="32"/>
    </location>
</feature>
<comment type="caution">
    <text evidence="2">The sequence shown here is derived from an EMBL/GenBank/DDBJ whole genome shotgun (WGS) entry which is preliminary data.</text>
</comment>
<evidence type="ECO:0000313" key="3">
    <source>
        <dbReference type="Proteomes" id="UP001189429"/>
    </source>
</evidence>
<keyword evidence="3" id="KW-1185">Reference proteome</keyword>
<proteinExistence type="predicted"/>
<feature type="compositionally biased region" description="Basic residues" evidence="1">
    <location>
        <begin position="821"/>
        <end position="831"/>
    </location>
</feature>